<name>A0ABT5DAG3_9BACT</name>
<dbReference type="CDD" id="cd00761">
    <property type="entry name" value="Glyco_tranf_GTA_type"/>
    <property type="match status" value="1"/>
</dbReference>
<evidence type="ECO:0000313" key="3">
    <source>
        <dbReference type="Proteomes" id="UP001221838"/>
    </source>
</evidence>
<dbReference type="Gene3D" id="3.90.550.10">
    <property type="entry name" value="Spore Coat Polysaccharide Biosynthesis Protein SpsA, Chain A"/>
    <property type="match status" value="1"/>
</dbReference>
<dbReference type="InterPro" id="IPR001173">
    <property type="entry name" value="Glyco_trans_2-like"/>
</dbReference>
<keyword evidence="3" id="KW-1185">Reference proteome</keyword>
<dbReference type="InterPro" id="IPR029044">
    <property type="entry name" value="Nucleotide-diphossugar_trans"/>
</dbReference>
<accession>A0ABT5DAG3</accession>
<dbReference type="PANTHER" id="PTHR43685:SF2">
    <property type="entry name" value="GLYCOSYLTRANSFERASE 2-LIKE DOMAIN-CONTAINING PROTEIN"/>
    <property type="match status" value="1"/>
</dbReference>
<evidence type="ECO:0000313" key="2">
    <source>
        <dbReference type="EMBL" id="MDC0710670.1"/>
    </source>
</evidence>
<evidence type="ECO:0000259" key="1">
    <source>
        <dbReference type="Pfam" id="PF00535"/>
    </source>
</evidence>
<organism evidence="2 3">
    <name type="scientific">Stigmatella ashevillensis</name>
    <dbReference type="NCBI Taxonomy" id="2995309"/>
    <lineage>
        <taxon>Bacteria</taxon>
        <taxon>Pseudomonadati</taxon>
        <taxon>Myxococcota</taxon>
        <taxon>Myxococcia</taxon>
        <taxon>Myxococcales</taxon>
        <taxon>Cystobacterineae</taxon>
        <taxon>Archangiaceae</taxon>
        <taxon>Stigmatella</taxon>
    </lineage>
</organism>
<proteinExistence type="predicted"/>
<protein>
    <submittedName>
        <fullName evidence="2">Glycosyltransferase family A protein</fullName>
    </submittedName>
</protein>
<sequence>MQTAQTPRVSILMPTYRQSPFIRRALEGLRAQRFQDWELIILDDGSDDDTQQVLQPYLNEPRIRYHRLDRNSGLGHALGLATSMARGQYIAYLPSDDVYYPEHLEQLAALLDASPDVYLAYGGVHWTVRSAYSDQIGRGQYWTNDRHEPTLLGSVPENAEADVLERVRDQPEDNNLLALVQVMHRRTLESTQHWPPRSEVVSDRLEANFWRGLLSQGARFAYSGAVSCERVLHTENHSNLILNVLQGGLSRYREHYGIAQGEALNWQPSRGFPVDERVAYARWRTPRPPPARTGLKILLVGELGFNAERILAFEEQGHTLSALWSRAEIWDMASTTAYGHIENIPADSRWRQRVREIQPDIIYALLNWQALPLIDTVLDAQLGIPMAFHFKEAPFFCYQRGLWPTLMRVLSQSDGQILINEESFEWYQYATDGMLQRDNVLILDGDLVKREWMTDEWAPKLSDQDGQLHTVCTGRPLGLDPRESPKASEFVMSILQAGIHVHLYGGAFFQNAPREFLDQLRASGLVHTHPPVGPADWVRVLSQYDAAWCHIFTSSNQGELRRADWIDLNLPARLGTYASAGLPWILRDNSHSRVALDALARRLDVGIFVNNGADLARQLRDRPRLQQLSRNMRETRSAFCFDDQLPPLVDFFHRLIARRRGA</sequence>
<dbReference type="EMBL" id="JAQNDM010000002">
    <property type="protein sequence ID" value="MDC0710670.1"/>
    <property type="molecule type" value="Genomic_DNA"/>
</dbReference>
<dbReference type="Proteomes" id="UP001221838">
    <property type="component" value="Unassembled WGS sequence"/>
</dbReference>
<gene>
    <name evidence="2" type="ORF">POL68_19495</name>
</gene>
<dbReference type="InterPro" id="IPR050834">
    <property type="entry name" value="Glycosyltransf_2"/>
</dbReference>
<feature type="domain" description="Glycosyltransferase 2-like" evidence="1">
    <location>
        <begin position="10"/>
        <end position="118"/>
    </location>
</feature>
<dbReference type="Pfam" id="PF00535">
    <property type="entry name" value="Glycos_transf_2"/>
    <property type="match status" value="1"/>
</dbReference>
<dbReference type="PANTHER" id="PTHR43685">
    <property type="entry name" value="GLYCOSYLTRANSFERASE"/>
    <property type="match status" value="1"/>
</dbReference>
<dbReference type="RefSeq" id="WP_272140332.1">
    <property type="nucleotide sequence ID" value="NZ_JAQNDM010000002.1"/>
</dbReference>
<comment type="caution">
    <text evidence="2">The sequence shown here is derived from an EMBL/GenBank/DDBJ whole genome shotgun (WGS) entry which is preliminary data.</text>
</comment>
<reference evidence="2 3" key="1">
    <citation type="submission" date="2022-11" db="EMBL/GenBank/DDBJ databases">
        <title>Minimal conservation of predation-associated metabolite biosynthetic gene clusters underscores biosynthetic potential of Myxococcota including descriptions for ten novel species: Archangium lansinium sp. nov., Myxococcus landrumus sp. nov., Nannocystis bai.</title>
        <authorList>
            <person name="Ahearne A."/>
            <person name="Stevens C."/>
            <person name="Dowd S."/>
        </authorList>
    </citation>
    <scope>NUCLEOTIDE SEQUENCE [LARGE SCALE GENOMIC DNA]</scope>
    <source>
        <strain evidence="2 3">NCWAL01</strain>
    </source>
</reference>
<dbReference type="SUPFAM" id="SSF53448">
    <property type="entry name" value="Nucleotide-diphospho-sugar transferases"/>
    <property type="match status" value="1"/>
</dbReference>